<accession>A0ABR9N538</accession>
<name>A0ABR9N538_9MICO</name>
<feature type="region of interest" description="Disordered" evidence="5">
    <location>
        <begin position="292"/>
        <end position="322"/>
    </location>
</feature>
<organism evidence="7 8">
    <name type="scientific">Myceligenerans pegani</name>
    <dbReference type="NCBI Taxonomy" id="2776917"/>
    <lineage>
        <taxon>Bacteria</taxon>
        <taxon>Bacillati</taxon>
        <taxon>Actinomycetota</taxon>
        <taxon>Actinomycetes</taxon>
        <taxon>Micrococcales</taxon>
        <taxon>Promicromonosporaceae</taxon>
        <taxon>Myceligenerans</taxon>
    </lineage>
</organism>
<dbReference type="InterPro" id="IPR005119">
    <property type="entry name" value="LysR_subst-bd"/>
</dbReference>
<feature type="domain" description="HTH lysR-type" evidence="6">
    <location>
        <begin position="4"/>
        <end position="61"/>
    </location>
</feature>
<protein>
    <submittedName>
        <fullName evidence="7">LysR family transcriptional regulator</fullName>
    </submittedName>
</protein>
<dbReference type="PRINTS" id="PR00039">
    <property type="entry name" value="HTHLYSR"/>
</dbReference>
<dbReference type="EMBL" id="JADAQT010000111">
    <property type="protein sequence ID" value="MBE1878787.1"/>
    <property type="molecule type" value="Genomic_DNA"/>
</dbReference>
<dbReference type="SUPFAM" id="SSF46785">
    <property type="entry name" value="Winged helix' DNA-binding domain"/>
    <property type="match status" value="1"/>
</dbReference>
<reference evidence="7 8" key="1">
    <citation type="submission" date="2020-10" db="EMBL/GenBank/DDBJ databases">
        <title>Myceligenerans pegani sp. nov., an endophytic actinomycete isolated from Peganum harmala L. in Xinjiang, China.</title>
        <authorList>
            <person name="Xin L."/>
        </authorList>
    </citation>
    <scope>NUCLEOTIDE SEQUENCE [LARGE SCALE GENOMIC DNA]</scope>
    <source>
        <strain evidence="7 8">TRM65318</strain>
    </source>
</reference>
<proteinExistence type="inferred from homology"/>
<sequence length="322" mass="34592">MSNVELRLLRYFVAVAEEGSITKAAARLTMTQPALSRAIRSLERAIGVELLVRLPHRVDLTPAGQVLLRSARDLEVRAAAAVADTREAARGRARITLTVRTCDVPTAVDLVASFRRAHPDDRTEIEIVPDDSSSAARAARAETSGVALVRGPFDDTGVDHQVVRSEPRIVLLPTEHRLARVPRITVADLHDDPVPRYSWMNDAEARHWAGADLDGHGWRYGPEVSNPTDVMAVVRLGQAVAFVSRAELGPGGMFPGLVGRPVDGLSPSPLSVVWNRASTSPHLARLVAHAEDALRDTGSPEPNNALSAGTGRAPMEPSARAS</sequence>
<keyword evidence="2" id="KW-0805">Transcription regulation</keyword>
<evidence type="ECO:0000259" key="6">
    <source>
        <dbReference type="PROSITE" id="PS50931"/>
    </source>
</evidence>
<evidence type="ECO:0000313" key="8">
    <source>
        <dbReference type="Proteomes" id="UP000625527"/>
    </source>
</evidence>
<dbReference type="PANTHER" id="PTHR30346:SF0">
    <property type="entry name" value="HCA OPERON TRANSCRIPTIONAL ACTIVATOR HCAR"/>
    <property type="match status" value="1"/>
</dbReference>
<dbReference type="PANTHER" id="PTHR30346">
    <property type="entry name" value="TRANSCRIPTIONAL DUAL REGULATOR HCAR-RELATED"/>
    <property type="match status" value="1"/>
</dbReference>
<evidence type="ECO:0000256" key="4">
    <source>
        <dbReference type="ARBA" id="ARBA00023163"/>
    </source>
</evidence>
<keyword evidence="8" id="KW-1185">Reference proteome</keyword>
<keyword evidence="3" id="KW-0238">DNA-binding</keyword>
<evidence type="ECO:0000256" key="3">
    <source>
        <dbReference type="ARBA" id="ARBA00023125"/>
    </source>
</evidence>
<dbReference type="Pfam" id="PF00126">
    <property type="entry name" value="HTH_1"/>
    <property type="match status" value="1"/>
</dbReference>
<dbReference type="SUPFAM" id="SSF53850">
    <property type="entry name" value="Periplasmic binding protein-like II"/>
    <property type="match status" value="1"/>
</dbReference>
<dbReference type="PROSITE" id="PS50931">
    <property type="entry name" value="HTH_LYSR"/>
    <property type="match status" value="1"/>
</dbReference>
<dbReference type="RefSeq" id="WP_192865349.1">
    <property type="nucleotide sequence ID" value="NZ_JADAQT010000111.1"/>
</dbReference>
<comment type="similarity">
    <text evidence="1">Belongs to the LysR transcriptional regulatory family.</text>
</comment>
<evidence type="ECO:0000256" key="5">
    <source>
        <dbReference type="SAM" id="MobiDB-lite"/>
    </source>
</evidence>
<dbReference type="Gene3D" id="3.40.190.10">
    <property type="entry name" value="Periplasmic binding protein-like II"/>
    <property type="match status" value="2"/>
</dbReference>
<keyword evidence="4" id="KW-0804">Transcription</keyword>
<dbReference type="Proteomes" id="UP000625527">
    <property type="component" value="Unassembled WGS sequence"/>
</dbReference>
<comment type="caution">
    <text evidence="7">The sequence shown here is derived from an EMBL/GenBank/DDBJ whole genome shotgun (WGS) entry which is preliminary data.</text>
</comment>
<dbReference type="InterPro" id="IPR036388">
    <property type="entry name" value="WH-like_DNA-bd_sf"/>
</dbReference>
<evidence type="ECO:0000313" key="7">
    <source>
        <dbReference type="EMBL" id="MBE1878787.1"/>
    </source>
</evidence>
<dbReference type="InterPro" id="IPR000847">
    <property type="entry name" value="LysR_HTH_N"/>
</dbReference>
<dbReference type="Gene3D" id="1.10.10.10">
    <property type="entry name" value="Winged helix-like DNA-binding domain superfamily/Winged helix DNA-binding domain"/>
    <property type="match status" value="1"/>
</dbReference>
<evidence type="ECO:0000256" key="2">
    <source>
        <dbReference type="ARBA" id="ARBA00023015"/>
    </source>
</evidence>
<dbReference type="InterPro" id="IPR036390">
    <property type="entry name" value="WH_DNA-bd_sf"/>
</dbReference>
<gene>
    <name evidence="7" type="ORF">IHE71_24125</name>
</gene>
<dbReference type="Pfam" id="PF03466">
    <property type="entry name" value="LysR_substrate"/>
    <property type="match status" value="1"/>
</dbReference>
<evidence type="ECO:0000256" key="1">
    <source>
        <dbReference type="ARBA" id="ARBA00009437"/>
    </source>
</evidence>